<comment type="caution">
    <text evidence="2">The sequence shown here is derived from an EMBL/GenBank/DDBJ whole genome shotgun (WGS) entry which is preliminary data.</text>
</comment>
<dbReference type="Proteomes" id="UP000244722">
    <property type="component" value="Unassembled WGS sequence"/>
</dbReference>
<evidence type="ECO:0000313" key="3">
    <source>
        <dbReference type="Proteomes" id="UP000244722"/>
    </source>
</evidence>
<dbReference type="AlphaFoldDB" id="A0A2T7A3L1"/>
<gene>
    <name evidence="2" type="ORF">B9Z19DRAFT_1061914</name>
</gene>
<feature type="region of interest" description="Disordered" evidence="1">
    <location>
        <begin position="145"/>
        <end position="194"/>
    </location>
</feature>
<dbReference type="EMBL" id="NESQ01000030">
    <property type="protein sequence ID" value="PUU82309.1"/>
    <property type="molecule type" value="Genomic_DNA"/>
</dbReference>
<protein>
    <submittedName>
        <fullName evidence="2">Uncharacterized protein</fullName>
    </submittedName>
</protein>
<organism evidence="2 3">
    <name type="scientific">Tuber borchii</name>
    <name type="common">White truffle</name>
    <dbReference type="NCBI Taxonomy" id="42251"/>
    <lineage>
        <taxon>Eukaryota</taxon>
        <taxon>Fungi</taxon>
        <taxon>Dikarya</taxon>
        <taxon>Ascomycota</taxon>
        <taxon>Pezizomycotina</taxon>
        <taxon>Pezizomycetes</taxon>
        <taxon>Pezizales</taxon>
        <taxon>Tuberaceae</taxon>
        <taxon>Tuber</taxon>
    </lineage>
</organism>
<evidence type="ECO:0000313" key="2">
    <source>
        <dbReference type="EMBL" id="PUU82309.1"/>
    </source>
</evidence>
<proteinExistence type="predicted"/>
<reference evidence="2 3" key="1">
    <citation type="submission" date="2017-04" db="EMBL/GenBank/DDBJ databases">
        <title>Draft genome sequence of Tuber borchii Vittad., a whitish edible truffle.</title>
        <authorList>
            <consortium name="DOE Joint Genome Institute"/>
            <person name="Murat C."/>
            <person name="Kuo A."/>
            <person name="Barry K.W."/>
            <person name="Clum A."/>
            <person name="Dockter R.B."/>
            <person name="Fauchery L."/>
            <person name="Iotti M."/>
            <person name="Kohler A."/>
            <person name="Labutti K."/>
            <person name="Lindquist E.A."/>
            <person name="Lipzen A."/>
            <person name="Ohm R.A."/>
            <person name="Wang M."/>
            <person name="Grigoriev I.V."/>
            <person name="Zambonelli A."/>
            <person name="Martin F.M."/>
        </authorList>
    </citation>
    <scope>NUCLEOTIDE SEQUENCE [LARGE SCALE GENOMIC DNA]</scope>
    <source>
        <strain evidence="2 3">Tbo3840</strain>
    </source>
</reference>
<accession>A0A2T7A3L1</accession>
<evidence type="ECO:0000256" key="1">
    <source>
        <dbReference type="SAM" id="MobiDB-lite"/>
    </source>
</evidence>
<name>A0A2T7A3L1_TUBBO</name>
<keyword evidence="3" id="KW-1185">Reference proteome</keyword>
<sequence length="194" mass="21385">MDNLSEEQDTSENRLNVLAVAERLLADEALTLIAGEKLSEVLVEGIVRRWPADVAVRIMQGLGYIQKEYTPIHHKKFPSEGADTLGTQNKQIPKFGNALFVGLRDLGFNSPDQNLLPEGEIDESFSDNNRNSQVNDDLQELAVHEPTPTPTRTTVPASNKRSLAVEPDAATISGKRQRSTHMSSQLSPSVIKEI</sequence>